<proteinExistence type="inferred from homology"/>
<dbReference type="GO" id="GO:0022904">
    <property type="term" value="P:respiratory electron transport chain"/>
    <property type="evidence" value="ECO:0007669"/>
    <property type="project" value="TreeGrafter"/>
</dbReference>
<name>A0A0B1ZKC6_9SPHN</name>
<evidence type="ECO:0000256" key="3">
    <source>
        <dbReference type="ARBA" id="ARBA00022630"/>
    </source>
</evidence>
<keyword evidence="4" id="KW-0274">FAD</keyword>
<feature type="domain" description="FAD-binding PCMH-type" evidence="5">
    <location>
        <begin position="38"/>
        <end position="219"/>
    </location>
</feature>
<dbReference type="InterPro" id="IPR051264">
    <property type="entry name" value="FAD-oxidored/transferase_4"/>
</dbReference>
<dbReference type="InterPro" id="IPR004113">
    <property type="entry name" value="FAD-bd_oxidored_4_C"/>
</dbReference>
<dbReference type="Gene3D" id="3.30.465.10">
    <property type="match status" value="1"/>
</dbReference>
<dbReference type="InterPro" id="IPR016164">
    <property type="entry name" value="FAD-linked_Oxase-like_C"/>
</dbReference>
<dbReference type="InterPro" id="IPR016171">
    <property type="entry name" value="Vanillyl_alc_oxidase_C-sub2"/>
</dbReference>
<evidence type="ECO:0000256" key="2">
    <source>
        <dbReference type="ARBA" id="ARBA00008000"/>
    </source>
</evidence>
<dbReference type="InterPro" id="IPR036318">
    <property type="entry name" value="FAD-bd_PCMH-like_sf"/>
</dbReference>
<dbReference type="PANTHER" id="PTHR43716:SF2">
    <property type="entry name" value="BLL6224 PROTEIN"/>
    <property type="match status" value="1"/>
</dbReference>
<dbReference type="InterPro" id="IPR016167">
    <property type="entry name" value="FAD-bd_PCMH_sub1"/>
</dbReference>
<dbReference type="Gene3D" id="3.30.43.10">
    <property type="entry name" value="Uridine Diphospho-n-acetylenolpyruvylglucosamine Reductase, domain 2"/>
    <property type="match status" value="1"/>
</dbReference>
<dbReference type="RefSeq" id="WP_039282302.1">
    <property type="nucleotide sequence ID" value="NZ_JTDI01000003.1"/>
</dbReference>
<evidence type="ECO:0000259" key="5">
    <source>
        <dbReference type="PROSITE" id="PS51387"/>
    </source>
</evidence>
<protein>
    <submittedName>
        <fullName evidence="6">2-hydroxyacid dehydrogenase</fullName>
    </submittedName>
</protein>
<dbReference type="STRING" id="1348853.LK12_08795"/>
<comment type="caution">
    <text evidence="6">The sequence shown here is derived from an EMBL/GenBank/DDBJ whole genome shotgun (WGS) entry which is preliminary data.</text>
</comment>
<dbReference type="PROSITE" id="PS51387">
    <property type="entry name" value="FAD_PCMH"/>
    <property type="match status" value="1"/>
</dbReference>
<comment type="cofactor">
    <cofactor evidence="1">
        <name>FAD</name>
        <dbReference type="ChEBI" id="CHEBI:57692"/>
    </cofactor>
</comment>
<dbReference type="GO" id="GO:0071949">
    <property type="term" value="F:FAD binding"/>
    <property type="evidence" value="ECO:0007669"/>
    <property type="project" value="InterPro"/>
</dbReference>
<dbReference type="Gene3D" id="3.30.70.2190">
    <property type="match status" value="1"/>
</dbReference>
<reference evidence="6 7" key="1">
    <citation type="submission" date="2014-10" db="EMBL/GenBank/DDBJ databases">
        <title>Genome sequence of Novosphingobium malaysiense MUSC 273(T).</title>
        <authorList>
            <person name="Lee L.-H."/>
        </authorList>
    </citation>
    <scope>NUCLEOTIDE SEQUENCE [LARGE SCALE GENOMIC DNA]</scope>
    <source>
        <strain evidence="6 7">MUSC 273</strain>
    </source>
</reference>
<keyword evidence="3" id="KW-0285">Flavoprotein</keyword>
<dbReference type="GO" id="GO:0003824">
    <property type="term" value="F:catalytic activity"/>
    <property type="evidence" value="ECO:0007669"/>
    <property type="project" value="InterPro"/>
</dbReference>
<dbReference type="FunFam" id="1.10.45.10:FF:000001">
    <property type="entry name" value="D-lactate dehydrogenase mitochondrial"/>
    <property type="match status" value="1"/>
</dbReference>
<accession>A0A0B1ZKC6</accession>
<dbReference type="Gene3D" id="3.30.70.2740">
    <property type="match status" value="1"/>
</dbReference>
<dbReference type="InterPro" id="IPR016169">
    <property type="entry name" value="FAD-bd_PCMH_sub2"/>
</dbReference>
<dbReference type="Pfam" id="PF01565">
    <property type="entry name" value="FAD_binding_4"/>
    <property type="match status" value="1"/>
</dbReference>
<sequence>MTTSTQFLEDAAARLGPRGLTRDAELMSPWLTDWRGRYSGQACAMASPASTAELAELVRLCAAHGVPIVPQGGNSGMSGGATPDETGDAILLSLRRMNTIRDIDADARRVTCEAGVVLQTLHEAVEEKDLRFPLTLGGKGSATVGGLISTNAGGCQVLRHGSMRALVLGLEAVLADGQVFSMLTPLKKDNRGFDLKQLLIGSEGTMGIVTAATLKLMPAIADRVVIWAGVSSLGAARSLLLHCEDMAGDALEGFEVMPQACLEAVLKHLPSARPPLVESHPWHALIEVVADRSSAATLRERCEGMMAAAFDKDLVEDAAMSTSEAQAEAFWLLRESVAPAERERGPAVQHDISVPVEKMPDFVQTTAPMIEAEWPGTEAVAFGHLGDGNVHYHIIAPHVTDGLAWQKTEGKAISRRVHDLVTEWGGSISAEHGIGQLKRDELVRLGDPVALSMLRAVKNALDPQGLLNPGKLV</sequence>
<dbReference type="SUPFAM" id="SSF55103">
    <property type="entry name" value="FAD-linked oxidases, C-terminal domain"/>
    <property type="match status" value="1"/>
</dbReference>
<keyword evidence="7" id="KW-1185">Reference proteome</keyword>
<gene>
    <name evidence="6" type="ORF">LK12_08795</name>
</gene>
<dbReference type="Gene3D" id="1.10.45.10">
    <property type="entry name" value="Vanillyl-alcohol Oxidase, Chain A, domain 4"/>
    <property type="match status" value="1"/>
</dbReference>
<dbReference type="InterPro" id="IPR016166">
    <property type="entry name" value="FAD-bd_PCMH"/>
</dbReference>
<dbReference type="Proteomes" id="UP000031057">
    <property type="component" value="Unassembled WGS sequence"/>
</dbReference>
<dbReference type="PANTHER" id="PTHR43716">
    <property type="entry name" value="D-2-HYDROXYGLUTARATE DEHYDROGENASE, MITOCHONDRIAL"/>
    <property type="match status" value="1"/>
</dbReference>
<dbReference type="InterPro" id="IPR006094">
    <property type="entry name" value="Oxid_FAD_bind_N"/>
</dbReference>
<evidence type="ECO:0000256" key="1">
    <source>
        <dbReference type="ARBA" id="ARBA00001974"/>
    </source>
</evidence>
<evidence type="ECO:0000313" key="7">
    <source>
        <dbReference type="Proteomes" id="UP000031057"/>
    </source>
</evidence>
<organism evidence="6 7">
    <name type="scientific">Novosphingobium malaysiense</name>
    <dbReference type="NCBI Taxonomy" id="1348853"/>
    <lineage>
        <taxon>Bacteria</taxon>
        <taxon>Pseudomonadati</taxon>
        <taxon>Pseudomonadota</taxon>
        <taxon>Alphaproteobacteria</taxon>
        <taxon>Sphingomonadales</taxon>
        <taxon>Sphingomonadaceae</taxon>
        <taxon>Novosphingobium</taxon>
    </lineage>
</organism>
<comment type="similarity">
    <text evidence="2">Belongs to the FAD-binding oxidoreductase/transferase type 4 family.</text>
</comment>
<dbReference type="EMBL" id="JTDI01000003">
    <property type="protein sequence ID" value="KHK91021.1"/>
    <property type="molecule type" value="Genomic_DNA"/>
</dbReference>
<evidence type="ECO:0000313" key="6">
    <source>
        <dbReference type="EMBL" id="KHK91021.1"/>
    </source>
</evidence>
<dbReference type="SUPFAM" id="SSF56176">
    <property type="entry name" value="FAD-binding/transporter-associated domain-like"/>
    <property type="match status" value="1"/>
</dbReference>
<dbReference type="AlphaFoldDB" id="A0A0B1ZKC6"/>
<dbReference type="OrthoDB" id="9811557at2"/>
<evidence type="ECO:0000256" key="4">
    <source>
        <dbReference type="ARBA" id="ARBA00022827"/>
    </source>
</evidence>
<dbReference type="Pfam" id="PF02913">
    <property type="entry name" value="FAD-oxidase_C"/>
    <property type="match status" value="1"/>
</dbReference>